<keyword evidence="4 14" id="KW-0732">Signal</keyword>
<keyword evidence="17" id="KW-1185">Reference proteome</keyword>
<accession>A0A511XBX8</accession>
<evidence type="ECO:0000256" key="8">
    <source>
        <dbReference type="ARBA" id="ARBA00023004"/>
    </source>
</evidence>
<dbReference type="SUPFAM" id="SSF46626">
    <property type="entry name" value="Cytochrome c"/>
    <property type="match status" value="1"/>
</dbReference>
<name>A0A511XBX8_9PROT</name>
<keyword evidence="3 12" id="KW-0479">Metal-binding</keyword>
<dbReference type="InterPro" id="IPR002372">
    <property type="entry name" value="PQQ_rpt_dom"/>
</dbReference>
<feature type="binding site" evidence="12">
    <location>
        <position position="348"/>
    </location>
    <ligand>
        <name>Ca(2+)</name>
        <dbReference type="ChEBI" id="CHEBI:29108"/>
    </ligand>
</feature>
<feature type="binding site" evidence="11">
    <location>
        <position position="283"/>
    </location>
    <ligand>
        <name>pyrroloquinoline quinone</name>
        <dbReference type="ChEBI" id="CHEBI:58442"/>
    </ligand>
</feature>
<evidence type="ECO:0000256" key="11">
    <source>
        <dbReference type="PIRSR" id="PIRSR617512-2"/>
    </source>
</evidence>
<keyword evidence="2 11" id="KW-0349">Heme</keyword>
<comment type="caution">
    <text evidence="16">The sequence shown here is derived from an EMBL/GenBank/DDBJ whole genome shotgun (WGS) entry which is preliminary data.</text>
</comment>
<dbReference type="PANTHER" id="PTHR32303">
    <property type="entry name" value="QUINOPROTEIN ALCOHOL DEHYDROGENASE (CYTOCHROME C)"/>
    <property type="match status" value="1"/>
</dbReference>
<protein>
    <recommendedName>
        <fullName evidence="15">Cytochrome c domain-containing protein</fullName>
    </recommendedName>
</protein>
<evidence type="ECO:0000256" key="1">
    <source>
        <dbReference type="ARBA" id="ARBA00008156"/>
    </source>
</evidence>
<dbReference type="Gene3D" id="1.10.760.10">
    <property type="entry name" value="Cytochrome c-like domain"/>
    <property type="match status" value="1"/>
</dbReference>
<dbReference type="Pfam" id="PF01011">
    <property type="entry name" value="PQQ"/>
    <property type="match status" value="2"/>
</dbReference>
<evidence type="ECO:0000256" key="4">
    <source>
        <dbReference type="ARBA" id="ARBA00022729"/>
    </source>
</evidence>
<feature type="binding site" evidence="11">
    <location>
        <begin position="219"/>
        <end position="220"/>
    </location>
    <ligand>
        <name>pyrroloquinoline quinone</name>
        <dbReference type="ChEBI" id="CHEBI:58442"/>
    </ligand>
</feature>
<dbReference type="Proteomes" id="UP000321635">
    <property type="component" value="Unassembled WGS sequence"/>
</dbReference>
<dbReference type="STRING" id="1120919.GCA_000429165_02437"/>
<comment type="cofactor">
    <cofactor evidence="11">
        <name>pyrroloquinoline quinone</name>
        <dbReference type="ChEBI" id="CHEBI:58442"/>
    </cofactor>
    <text evidence="11">Binds 1 PQQ group per subunit.</text>
</comment>
<keyword evidence="8 12" id="KW-0408">Iron</keyword>
<feature type="binding site" evidence="11">
    <location>
        <position position="375"/>
    </location>
    <ligand>
        <name>pyrroloquinoline quinone</name>
        <dbReference type="ChEBI" id="CHEBI:58442"/>
    </ligand>
</feature>
<feature type="binding site" evidence="11">
    <location>
        <position position="101"/>
    </location>
    <ligand>
        <name>pyrroloquinoline quinone</name>
        <dbReference type="ChEBI" id="CHEBI:58442"/>
    </ligand>
</feature>
<dbReference type="InterPro" id="IPR018391">
    <property type="entry name" value="PQQ_b-propeller_rpt"/>
</dbReference>
<dbReference type="NCBIfam" id="TIGR03075">
    <property type="entry name" value="PQQ_enz_alc_DH"/>
    <property type="match status" value="1"/>
</dbReference>
<keyword evidence="5 12" id="KW-0106">Calcium</keyword>
<dbReference type="GO" id="GO:0030288">
    <property type="term" value="C:outer membrane-bounded periplasmic space"/>
    <property type="evidence" value="ECO:0007669"/>
    <property type="project" value="InterPro"/>
</dbReference>
<dbReference type="InterPro" id="IPR011047">
    <property type="entry name" value="Quinoprotein_ADH-like_sf"/>
</dbReference>
<feature type="binding site" evidence="11">
    <location>
        <position position="203"/>
    </location>
    <ligand>
        <name>pyrroloquinoline quinone</name>
        <dbReference type="ChEBI" id="CHEBI:58442"/>
    </ligand>
</feature>
<feature type="signal peptide" evidence="14">
    <location>
        <begin position="1"/>
        <end position="38"/>
    </location>
</feature>
<dbReference type="InterPro" id="IPR009056">
    <property type="entry name" value="Cyt_c-like_dom"/>
</dbReference>
<feature type="binding site" evidence="11">
    <location>
        <position position="153"/>
    </location>
    <ligand>
        <name>pyrroloquinoline quinone</name>
        <dbReference type="ChEBI" id="CHEBI:58442"/>
    </ligand>
</feature>
<feature type="chain" id="PRO_5021741848" description="Cytochrome c domain-containing protein" evidence="14">
    <location>
        <begin position="39"/>
        <end position="736"/>
    </location>
</feature>
<dbReference type="PROSITE" id="PS51007">
    <property type="entry name" value="CYTC"/>
    <property type="match status" value="1"/>
</dbReference>
<dbReference type="GO" id="GO:0009055">
    <property type="term" value="F:electron transfer activity"/>
    <property type="evidence" value="ECO:0007669"/>
    <property type="project" value="InterPro"/>
</dbReference>
<reference evidence="16 17" key="1">
    <citation type="submission" date="2019-07" db="EMBL/GenBank/DDBJ databases">
        <title>Whole genome shotgun sequence of Acetobacter nitrogenifigens NBRC 105050.</title>
        <authorList>
            <person name="Hosoyama A."/>
            <person name="Uohara A."/>
            <person name="Ohji S."/>
            <person name="Ichikawa N."/>
        </authorList>
    </citation>
    <scope>NUCLEOTIDE SEQUENCE [LARGE SCALE GENOMIC DNA]</scope>
    <source>
        <strain evidence="16 17">NBRC 105050</strain>
    </source>
</reference>
<feature type="binding site" description="axial binding residue" evidence="12">
    <location>
        <position position="697"/>
    </location>
    <ligand>
        <name>heme c</name>
        <dbReference type="ChEBI" id="CHEBI:61717"/>
    </ligand>
    <ligandPart>
        <name>Fe</name>
        <dbReference type="ChEBI" id="CHEBI:18248"/>
    </ligandPart>
</feature>
<feature type="disulfide bond" evidence="13">
    <location>
        <begin position="147"/>
        <end position="148"/>
    </location>
</feature>
<dbReference type="CDD" id="cd10279">
    <property type="entry name" value="PQQ_ADH_II"/>
    <property type="match status" value="1"/>
</dbReference>
<evidence type="ECO:0000256" key="9">
    <source>
        <dbReference type="ARBA" id="ARBA00023157"/>
    </source>
</evidence>
<dbReference type="InterPro" id="IPR017512">
    <property type="entry name" value="PQQ_MeOH/EtOH_DH"/>
</dbReference>
<dbReference type="Gene3D" id="2.140.10.10">
    <property type="entry name" value="Quinoprotein alcohol dehydrogenase-like superfamily"/>
    <property type="match status" value="1"/>
</dbReference>
<evidence type="ECO:0000256" key="14">
    <source>
        <dbReference type="SAM" id="SignalP"/>
    </source>
</evidence>
<evidence type="ECO:0000256" key="5">
    <source>
        <dbReference type="ARBA" id="ARBA00022837"/>
    </source>
</evidence>
<dbReference type="OrthoDB" id="5290752at2"/>
<dbReference type="AlphaFoldDB" id="A0A511XBX8"/>
<dbReference type="GO" id="GO:0016020">
    <property type="term" value="C:membrane"/>
    <property type="evidence" value="ECO:0007669"/>
    <property type="project" value="InterPro"/>
</dbReference>
<dbReference type="SMART" id="SM00564">
    <property type="entry name" value="PQQ"/>
    <property type="match status" value="5"/>
</dbReference>
<gene>
    <name evidence="16" type="ORF">ANI02nite_23480</name>
</gene>
<proteinExistence type="inferred from homology"/>
<dbReference type="RefSeq" id="WP_084440555.1">
    <property type="nucleotide sequence ID" value="NZ_AUBI01000009.1"/>
</dbReference>
<feature type="binding site" evidence="12">
    <location>
        <position position="303"/>
    </location>
    <ligand>
        <name>Ca(2+)</name>
        <dbReference type="ChEBI" id="CHEBI:29108"/>
    </ligand>
</feature>
<feature type="domain" description="Cytochrome c" evidence="15">
    <location>
        <begin position="641"/>
        <end position="720"/>
    </location>
</feature>
<evidence type="ECO:0000256" key="6">
    <source>
        <dbReference type="ARBA" id="ARBA00022891"/>
    </source>
</evidence>
<feature type="active site" description="Proton acceptor" evidence="10">
    <location>
        <position position="348"/>
    </location>
</feature>
<evidence type="ECO:0000256" key="13">
    <source>
        <dbReference type="PIRSR" id="PIRSR617512-4"/>
    </source>
</evidence>
<dbReference type="GO" id="GO:0005509">
    <property type="term" value="F:calcium ion binding"/>
    <property type="evidence" value="ECO:0007669"/>
    <property type="project" value="InterPro"/>
</dbReference>
<keyword evidence="6 11" id="KW-0634">PQQ</keyword>
<dbReference type="InterPro" id="IPR001479">
    <property type="entry name" value="Quinoprotein_DH_CS"/>
</dbReference>
<dbReference type="PROSITE" id="PS00364">
    <property type="entry name" value="BACTERIAL_PQQ_2"/>
    <property type="match status" value="1"/>
</dbReference>
<keyword evidence="9 13" id="KW-1015">Disulfide bond</keyword>
<organism evidence="16 17">
    <name type="scientific">Acetobacter nitrogenifigens DSM 23921 = NBRC 105050</name>
    <dbReference type="NCBI Taxonomy" id="1120919"/>
    <lineage>
        <taxon>Bacteria</taxon>
        <taxon>Pseudomonadati</taxon>
        <taxon>Pseudomonadota</taxon>
        <taxon>Alphaproteobacteria</taxon>
        <taxon>Acetobacterales</taxon>
        <taxon>Acetobacteraceae</taxon>
        <taxon>Acetobacter</taxon>
    </lineage>
</organism>
<dbReference type="SUPFAM" id="SSF50998">
    <property type="entry name" value="Quinoprotein alcohol dehydrogenase-like"/>
    <property type="match status" value="1"/>
</dbReference>
<evidence type="ECO:0000259" key="15">
    <source>
        <dbReference type="PROSITE" id="PS51007"/>
    </source>
</evidence>
<dbReference type="GO" id="GO:0020037">
    <property type="term" value="F:heme binding"/>
    <property type="evidence" value="ECO:0007669"/>
    <property type="project" value="InterPro"/>
</dbReference>
<feature type="binding site" description="axial binding residue" evidence="12">
    <location>
        <position position="658"/>
    </location>
    <ligand>
        <name>heme c</name>
        <dbReference type="ChEBI" id="CHEBI:61717"/>
    </ligand>
    <ligandPart>
        <name>Fe</name>
        <dbReference type="ChEBI" id="CHEBI:18248"/>
    </ligandPart>
</feature>
<evidence type="ECO:0000313" key="16">
    <source>
        <dbReference type="EMBL" id="GEN60464.1"/>
    </source>
</evidence>
<evidence type="ECO:0000256" key="10">
    <source>
        <dbReference type="PIRSR" id="PIRSR617512-1"/>
    </source>
</evidence>
<feature type="binding site" evidence="12">
    <location>
        <position position="221"/>
    </location>
    <ligand>
        <name>Ca(2+)</name>
        <dbReference type="ChEBI" id="CHEBI:29108"/>
    </ligand>
</feature>
<comment type="similarity">
    <text evidence="1">Belongs to the bacterial PQQ dehydrogenase family.</text>
</comment>
<sequence>MPHRPRAPRPLTRRAGALLGQTALTLCLLISASLTAHAEAGAGASTGDAITHADDHPGEWLGHGRTWSEQRYSPLDAINADNVGSLHLAWHLDLDTNRGQEGSPIVEGGVMYETTAWSMVKAVDAATGKLLWSYDPKVVRSFADKGCCDVVNRGPALWNDKIYVATYDNRLIALDKHDGHVVWSVDTIPHDAELGSQRSYTITGAPLAAKGQIVIGNGGAELGARGFISAFNAETGKLSWRFYTVPNAHNAPDHAASDDVLRKVAYPTWSKGGAWLTQGGGGTAWDSIVYDPVTDLIYIGTGNGSPWSYLLRSEGKGDNLFLSSIIAVKPDTGEYVWHFQETPKDQWDYTSVQHIMTLDLPINGTMRHVIAHAPKNGFFYILDAKTGEFLSGKNFVYVNWAKGLDPKTGRPLFTPDALYSTKGNLWYGFPGTMGGHGVPEMAYSPKTGYVYIPVQQAPDFYQTAHTMEVHPDAWNLGEETVASDARDSYQSLAKITRDLRGWLVAWDPVHQRAAWRTPEGTDPINGGLLATAGDVVFQGLANGQFHAYDARNGKDLFSFDAQSGILAPPVSYLANSKQYVAVEVGWGGGYGLYPSGLERRKPGSTNHSRILAFTLDGADSLPPAQVMSLPPLSPPHDYDKKSALAGSRQFALYCQWCHGNLAKSNGVLPDLRYSSAIADNGAFESIVGKGALEAFGMDRFDKSLSPEEIETIRQYLIWRAHQTLEEQAAKGGKPAH</sequence>
<feature type="binding site" description="covalent" evidence="11">
    <location>
        <position position="657"/>
    </location>
    <ligand>
        <name>heme c</name>
        <dbReference type="ChEBI" id="CHEBI:61717"/>
    </ligand>
</feature>
<keyword evidence="7" id="KW-0560">Oxidoreductase</keyword>
<evidence type="ECO:0000256" key="3">
    <source>
        <dbReference type="ARBA" id="ARBA00022723"/>
    </source>
</evidence>
<dbReference type="GO" id="GO:0016614">
    <property type="term" value="F:oxidoreductase activity, acting on CH-OH group of donors"/>
    <property type="evidence" value="ECO:0007669"/>
    <property type="project" value="InterPro"/>
</dbReference>
<dbReference type="InterPro" id="IPR036909">
    <property type="entry name" value="Cyt_c-like_dom_sf"/>
</dbReference>
<evidence type="ECO:0000256" key="7">
    <source>
        <dbReference type="ARBA" id="ARBA00023002"/>
    </source>
</evidence>
<evidence type="ECO:0000256" key="12">
    <source>
        <dbReference type="PIRSR" id="PIRSR617512-3"/>
    </source>
</evidence>
<dbReference type="EMBL" id="BJYF01000018">
    <property type="protein sequence ID" value="GEN60464.1"/>
    <property type="molecule type" value="Genomic_DNA"/>
</dbReference>
<evidence type="ECO:0000313" key="17">
    <source>
        <dbReference type="Proteomes" id="UP000321635"/>
    </source>
</evidence>
<comment type="cofactor">
    <cofactor evidence="11">
        <name>heme c</name>
        <dbReference type="ChEBI" id="CHEBI:61717"/>
    </cofactor>
    <text evidence="11">Binds 1 heme c group per subunit.</text>
</comment>
<evidence type="ECO:0000256" key="2">
    <source>
        <dbReference type="ARBA" id="ARBA00022617"/>
    </source>
</evidence>
<comment type="cofactor">
    <cofactor evidence="12">
        <name>Ca(2+)</name>
        <dbReference type="ChEBI" id="CHEBI:29108"/>
    </cofactor>
    <text evidence="12">Binds 1 Ca(2+) ion per subunit.</text>
</comment>
<feature type="binding site" description="covalent" evidence="11">
    <location>
        <position position="654"/>
    </location>
    <ligand>
        <name>heme c</name>
        <dbReference type="ChEBI" id="CHEBI:61717"/>
    </ligand>
</feature>